<comment type="caution">
    <text evidence="1">The sequence shown here is derived from an EMBL/GenBank/DDBJ whole genome shotgun (WGS) entry which is preliminary data.</text>
</comment>
<gene>
    <name evidence="1" type="ORF">RirG_250810</name>
</gene>
<evidence type="ECO:0000313" key="1">
    <source>
        <dbReference type="EMBL" id="EXX52699.1"/>
    </source>
</evidence>
<dbReference type="EMBL" id="JEMT01029240">
    <property type="protein sequence ID" value="EXX52699.1"/>
    <property type="molecule type" value="Genomic_DNA"/>
</dbReference>
<name>A0A015JCR1_RHIIW</name>
<dbReference type="HOGENOM" id="CLU_1525981_0_0_1"/>
<dbReference type="AlphaFoldDB" id="A0A015JCR1"/>
<keyword evidence="2" id="KW-1185">Reference proteome</keyword>
<sequence length="176" mass="20130">MTNDKPVYSSILGSDLTLNYAFATVHEVGVRPNDSSDNWNNYEDGNMNEDAEKALIKEVEEGNLWSKGHVTTEVLSGGKIKQTEQIIYYPEDQEWEKFHVTTRIVSEFDPKPNSPQEKPEHNIHRHAHVTVQDNDGNKYSTGINDPDAIDLIKSHNWEANISAFNRVQMAQYNEKK</sequence>
<organism evidence="1 2">
    <name type="scientific">Rhizophagus irregularis (strain DAOM 197198w)</name>
    <name type="common">Glomus intraradices</name>
    <dbReference type="NCBI Taxonomy" id="1432141"/>
    <lineage>
        <taxon>Eukaryota</taxon>
        <taxon>Fungi</taxon>
        <taxon>Fungi incertae sedis</taxon>
        <taxon>Mucoromycota</taxon>
        <taxon>Glomeromycotina</taxon>
        <taxon>Glomeromycetes</taxon>
        <taxon>Glomerales</taxon>
        <taxon>Glomeraceae</taxon>
        <taxon>Rhizophagus</taxon>
    </lineage>
</organism>
<proteinExistence type="predicted"/>
<protein>
    <submittedName>
        <fullName evidence="1">Uncharacterized protein</fullName>
    </submittedName>
</protein>
<dbReference type="Proteomes" id="UP000022910">
    <property type="component" value="Unassembled WGS sequence"/>
</dbReference>
<accession>A0A015JCR1</accession>
<evidence type="ECO:0000313" key="2">
    <source>
        <dbReference type="Proteomes" id="UP000022910"/>
    </source>
</evidence>
<reference evidence="1 2" key="1">
    <citation type="submission" date="2014-02" db="EMBL/GenBank/DDBJ databases">
        <title>Single nucleus genome sequencing reveals high similarity among nuclei of an endomycorrhizal fungus.</title>
        <authorList>
            <person name="Lin K."/>
            <person name="Geurts R."/>
            <person name="Zhang Z."/>
            <person name="Limpens E."/>
            <person name="Saunders D.G."/>
            <person name="Mu D."/>
            <person name="Pang E."/>
            <person name="Cao H."/>
            <person name="Cha H."/>
            <person name="Lin T."/>
            <person name="Zhou Q."/>
            <person name="Shang Y."/>
            <person name="Li Y."/>
            <person name="Ivanov S."/>
            <person name="Sharma T."/>
            <person name="Velzen R.V."/>
            <person name="Ruijter N.D."/>
            <person name="Aanen D.K."/>
            <person name="Win J."/>
            <person name="Kamoun S."/>
            <person name="Bisseling T."/>
            <person name="Huang S."/>
        </authorList>
    </citation>
    <scope>NUCLEOTIDE SEQUENCE [LARGE SCALE GENOMIC DNA]</scope>
    <source>
        <strain evidence="2">DAOM197198w</strain>
    </source>
</reference>